<evidence type="ECO:0000313" key="10">
    <source>
        <dbReference type="Proteomes" id="UP000244817"/>
    </source>
</evidence>
<feature type="transmembrane region" description="Helical" evidence="7">
    <location>
        <begin position="9"/>
        <end position="30"/>
    </location>
</feature>
<sequence>MLGYITRRLFILLLSLFVAAIVLFVLLRLLPGDPANALVGVGATPEQIAAAREQLGSDQPLGVQFLTYLRDLAAFDLGNSFVTRGSILEEISRRLSVTLPLTFAAFFLALVIAVPLGILAAVKADRWYGLLLSIVSQAGIAVPVFWLGILLVYEFSLTLRWLPSGGFPLRGYADPGPAIRAMVLPVLTIAIVMSASLMRYVRASTLDVLDSDFLRTARALGESRAEALMRHGIRNASVPVISVLAIELATAFLGAVVVEQVFSLPGMGSMLLLGIQQRDYPSIQGVLIVTTLLVLLTGFLADLLQRLLDPRLRQGARR</sequence>
<dbReference type="SUPFAM" id="SSF161098">
    <property type="entry name" value="MetI-like"/>
    <property type="match status" value="1"/>
</dbReference>
<feature type="transmembrane region" description="Helical" evidence="7">
    <location>
        <begin position="178"/>
        <end position="197"/>
    </location>
</feature>
<dbReference type="Proteomes" id="UP000244817">
    <property type="component" value="Unassembled WGS sequence"/>
</dbReference>
<evidence type="ECO:0000256" key="3">
    <source>
        <dbReference type="ARBA" id="ARBA00022475"/>
    </source>
</evidence>
<dbReference type="Pfam" id="PF00528">
    <property type="entry name" value="BPD_transp_1"/>
    <property type="match status" value="1"/>
</dbReference>
<evidence type="ECO:0000256" key="5">
    <source>
        <dbReference type="ARBA" id="ARBA00022989"/>
    </source>
</evidence>
<dbReference type="PANTHER" id="PTHR43163:SF6">
    <property type="entry name" value="DIPEPTIDE TRANSPORT SYSTEM PERMEASE PROTEIN DPPB-RELATED"/>
    <property type="match status" value="1"/>
</dbReference>
<dbReference type="PANTHER" id="PTHR43163">
    <property type="entry name" value="DIPEPTIDE TRANSPORT SYSTEM PERMEASE PROTEIN DPPB-RELATED"/>
    <property type="match status" value="1"/>
</dbReference>
<feature type="domain" description="ABC transmembrane type-1" evidence="8">
    <location>
        <begin position="95"/>
        <end position="305"/>
    </location>
</feature>
<reference evidence="9 10" key="1">
    <citation type="submission" date="2018-04" db="EMBL/GenBank/DDBJ databases">
        <title>Pelagivirga bohaiensis gen. nov., sp. nov., a bacterium isolated from the Bohai Sea.</title>
        <authorList>
            <person name="Ji X."/>
        </authorList>
    </citation>
    <scope>NUCLEOTIDE SEQUENCE [LARGE SCALE GENOMIC DNA]</scope>
    <source>
        <strain evidence="9 10">BH-SD16</strain>
    </source>
</reference>
<dbReference type="OrthoDB" id="9807402at2"/>
<feature type="transmembrane region" description="Helical" evidence="7">
    <location>
        <begin position="129"/>
        <end position="153"/>
    </location>
</feature>
<dbReference type="InterPro" id="IPR035906">
    <property type="entry name" value="MetI-like_sf"/>
</dbReference>
<dbReference type="Pfam" id="PF19300">
    <property type="entry name" value="BPD_transp_1_N"/>
    <property type="match status" value="1"/>
</dbReference>
<dbReference type="InterPro" id="IPR045621">
    <property type="entry name" value="BPD_transp_1_N"/>
</dbReference>
<evidence type="ECO:0000259" key="8">
    <source>
        <dbReference type="PROSITE" id="PS50928"/>
    </source>
</evidence>
<evidence type="ECO:0000256" key="1">
    <source>
        <dbReference type="ARBA" id="ARBA00004651"/>
    </source>
</evidence>
<accession>A0A2T7FYZ6</accession>
<evidence type="ECO:0000256" key="4">
    <source>
        <dbReference type="ARBA" id="ARBA00022692"/>
    </source>
</evidence>
<dbReference type="PROSITE" id="PS50928">
    <property type="entry name" value="ABC_TM1"/>
    <property type="match status" value="1"/>
</dbReference>
<keyword evidence="6 7" id="KW-0472">Membrane</keyword>
<feature type="transmembrane region" description="Helical" evidence="7">
    <location>
        <begin position="238"/>
        <end position="262"/>
    </location>
</feature>
<evidence type="ECO:0000256" key="7">
    <source>
        <dbReference type="RuleBase" id="RU363032"/>
    </source>
</evidence>
<name>A0A2T7FYZ6_9RHOB</name>
<gene>
    <name evidence="9" type="ORF">DC363_05985</name>
</gene>
<dbReference type="AlphaFoldDB" id="A0A2T7FYZ6"/>
<feature type="transmembrane region" description="Helical" evidence="7">
    <location>
        <begin position="101"/>
        <end position="122"/>
    </location>
</feature>
<proteinExistence type="inferred from homology"/>
<dbReference type="GO" id="GO:0005886">
    <property type="term" value="C:plasma membrane"/>
    <property type="evidence" value="ECO:0007669"/>
    <property type="project" value="UniProtKB-SubCell"/>
</dbReference>
<keyword evidence="5 7" id="KW-1133">Transmembrane helix</keyword>
<keyword evidence="3" id="KW-1003">Cell membrane</keyword>
<dbReference type="RefSeq" id="WP_108640217.1">
    <property type="nucleotide sequence ID" value="NZ_QCYG01000003.1"/>
</dbReference>
<keyword evidence="10" id="KW-1185">Reference proteome</keyword>
<evidence type="ECO:0000313" key="9">
    <source>
        <dbReference type="EMBL" id="PVA07390.1"/>
    </source>
</evidence>
<comment type="subcellular location">
    <subcellularLocation>
        <location evidence="1 7">Cell membrane</location>
        <topology evidence="1 7">Multi-pass membrane protein</topology>
    </subcellularLocation>
</comment>
<feature type="transmembrane region" description="Helical" evidence="7">
    <location>
        <begin position="282"/>
        <end position="304"/>
    </location>
</feature>
<keyword evidence="4 7" id="KW-0812">Transmembrane</keyword>
<keyword evidence="2 7" id="KW-0813">Transport</keyword>
<comment type="caution">
    <text evidence="9">The sequence shown here is derived from an EMBL/GenBank/DDBJ whole genome shotgun (WGS) entry which is preliminary data.</text>
</comment>
<dbReference type="Gene3D" id="1.10.3720.10">
    <property type="entry name" value="MetI-like"/>
    <property type="match status" value="1"/>
</dbReference>
<evidence type="ECO:0000256" key="2">
    <source>
        <dbReference type="ARBA" id="ARBA00022448"/>
    </source>
</evidence>
<comment type="similarity">
    <text evidence="7">Belongs to the binding-protein-dependent transport system permease family.</text>
</comment>
<dbReference type="EMBL" id="QCYG01000003">
    <property type="protein sequence ID" value="PVA07390.1"/>
    <property type="molecule type" value="Genomic_DNA"/>
</dbReference>
<evidence type="ECO:0000256" key="6">
    <source>
        <dbReference type="ARBA" id="ARBA00023136"/>
    </source>
</evidence>
<organism evidence="9 10">
    <name type="scientific">Thalassorhabdomicrobium marinisediminis</name>
    <dbReference type="NCBI Taxonomy" id="2170577"/>
    <lineage>
        <taxon>Bacteria</taxon>
        <taxon>Pseudomonadati</taxon>
        <taxon>Pseudomonadota</taxon>
        <taxon>Alphaproteobacteria</taxon>
        <taxon>Rhodobacterales</taxon>
        <taxon>Paracoccaceae</taxon>
        <taxon>Thalassorhabdomicrobium</taxon>
    </lineage>
</organism>
<protein>
    <submittedName>
        <fullName evidence="9">ABC transporter permease</fullName>
    </submittedName>
</protein>
<dbReference type="InterPro" id="IPR000515">
    <property type="entry name" value="MetI-like"/>
</dbReference>
<dbReference type="CDD" id="cd06261">
    <property type="entry name" value="TM_PBP2"/>
    <property type="match status" value="1"/>
</dbReference>
<dbReference type="GO" id="GO:0055085">
    <property type="term" value="P:transmembrane transport"/>
    <property type="evidence" value="ECO:0007669"/>
    <property type="project" value="InterPro"/>
</dbReference>